<name>C0CQW9_BLAHS</name>
<evidence type="ECO:0000256" key="2">
    <source>
        <dbReference type="ARBA" id="ARBA00022478"/>
    </source>
</evidence>
<dbReference type="InterPro" id="IPR007634">
    <property type="entry name" value="RNA_pol_sigma_54_DNA-bd"/>
</dbReference>
<keyword evidence="8" id="KW-0804">Transcription</keyword>
<keyword evidence="4" id="KW-0548">Nucleotidyltransferase</keyword>
<dbReference type="AlphaFoldDB" id="C0CQW9"/>
<accession>C0CQW9</accession>
<dbReference type="Pfam" id="PF04963">
    <property type="entry name" value="Sigma54_CBD"/>
    <property type="match status" value="1"/>
</dbReference>
<dbReference type="RefSeq" id="WP_005951346.1">
    <property type="nucleotide sequence ID" value="NZ_CP136423.1"/>
</dbReference>
<dbReference type="PATRIC" id="fig|476272.21.peg.1409"/>
<dbReference type="InterPro" id="IPR001387">
    <property type="entry name" value="Cro/C1-type_HTH"/>
</dbReference>
<dbReference type="Gene3D" id="1.10.10.60">
    <property type="entry name" value="Homeodomain-like"/>
    <property type="match status" value="1"/>
</dbReference>
<dbReference type="InterPro" id="IPR000394">
    <property type="entry name" value="RNA_pol_sigma_54"/>
</dbReference>
<dbReference type="NCBIfam" id="TIGR02395">
    <property type="entry name" value="rpoN_sigma"/>
    <property type="match status" value="1"/>
</dbReference>
<protein>
    <recommendedName>
        <fullName evidence="9">HTH cro/C1-type domain-containing protein</fullName>
    </recommendedName>
</protein>
<dbReference type="Pfam" id="PF04552">
    <property type="entry name" value="Sigma54_DBD"/>
    <property type="match status" value="1"/>
</dbReference>
<evidence type="ECO:0000313" key="10">
    <source>
        <dbReference type="EMBL" id="EEG47847.1"/>
    </source>
</evidence>
<evidence type="ECO:0000256" key="8">
    <source>
        <dbReference type="ARBA" id="ARBA00023163"/>
    </source>
</evidence>
<evidence type="ECO:0000256" key="7">
    <source>
        <dbReference type="ARBA" id="ARBA00023125"/>
    </source>
</evidence>
<feature type="domain" description="HTH cro/C1-type" evidence="9">
    <location>
        <begin position="340"/>
        <end position="364"/>
    </location>
</feature>
<comment type="similarity">
    <text evidence="1">Belongs to the sigma-54 factor family.</text>
</comment>
<gene>
    <name evidence="10" type="ORF">RUMHYD_03282</name>
</gene>
<sequence>MNFHTFLSTEQRQTLSANQLHSLEILACTNQELDSFLTKEYLENPMLESSVNKENKLLADVESIYEKNKSYRDYYLEEDSSVEKRRSDIPAKPDLQFKNLLLYQLHQNDYSNRQWACMEYLIDCLDSDGYFTMELSELSHASAVSGLHFKTEELQTALSCLKTLEPAGIFSQSLSECLIAQLKKKEIKDDTLFLLIEEHLEELMKGHLSTISRKLKLPTVQIKSYLYEISLLNPRPVMSAEDDEINYILPDIIVTKSNQLWDISINDSWMGKYSLNNYYIEMMQKTEDACLHQYFKEKLERARFILNSIEQRKATLIQIVSFLLDYQNAYLEGGGSLKPLKQEQLADALGISVSTVSRAVRGKYLQYKKTILIKSLFSAPVSSCKKENQISSSAVKEKLFQLIQQEEQVLSDQKLAELLADSGIQISRRAVAKYRTELGIPDSRERRQLKFLTS</sequence>
<dbReference type="GO" id="GO:0001216">
    <property type="term" value="F:DNA-binding transcription activator activity"/>
    <property type="evidence" value="ECO:0007669"/>
    <property type="project" value="InterPro"/>
</dbReference>
<dbReference type="Proteomes" id="UP000003100">
    <property type="component" value="Unassembled WGS sequence"/>
</dbReference>
<dbReference type="PROSITE" id="PS50044">
    <property type="entry name" value="SIGMA54_3"/>
    <property type="match status" value="1"/>
</dbReference>
<dbReference type="eggNOG" id="COG1508">
    <property type="taxonomic scope" value="Bacteria"/>
</dbReference>
<dbReference type="PRINTS" id="PR00045">
    <property type="entry name" value="SIGMA54FCT"/>
</dbReference>
<evidence type="ECO:0000313" key="11">
    <source>
        <dbReference type="Proteomes" id="UP000003100"/>
    </source>
</evidence>
<dbReference type="EMBL" id="ACBZ01000175">
    <property type="protein sequence ID" value="EEG47847.1"/>
    <property type="molecule type" value="Genomic_DNA"/>
</dbReference>
<dbReference type="GO" id="GO:0003677">
    <property type="term" value="F:DNA binding"/>
    <property type="evidence" value="ECO:0007669"/>
    <property type="project" value="UniProtKB-KW"/>
</dbReference>
<organism evidence="10 11">
    <name type="scientific">Blautia hydrogenotrophica (strain DSM 10507 / JCM 14656 / S5a33)</name>
    <name type="common">Ruminococcus hydrogenotrophicus</name>
    <dbReference type="NCBI Taxonomy" id="476272"/>
    <lineage>
        <taxon>Bacteria</taxon>
        <taxon>Bacillati</taxon>
        <taxon>Bacillota</taxon>
        <taxon>Clostridia</taxon>
        <taxon>Lachnospirales</taxon>
        <taxon>Lachnospiraceae</taxon>
        <taxon>Blautia</taxon>
    </lineage>
</organism>
<keyword evidence="3" id="KW-0808">Transferase</keyword>
<reference evidence="10 11" key="2">
    <citation type="submission" date="2009-02" db="EMBL/GenBank/DDBJ databases">
        <title>Draft genome sequence of Blautia hydrogenotrophica DSM 10507 (Ruminococcus hydrogenotrophicus DSM 10507).</title>
        <authorList>
            <person name="Sudarsanam P."/>
            <person name="Ley R."/>
            <person name="Guruge J."/>
            <person name="Turnbaugh P.J."/>
            <person name="Mahowald M."/>
            <person name="Liep D."/>
            <person name="Gordon J."/>
        </authorList>
    </citation>
    <scope>NUCLEOTIDE SEQUENCE [LARGE SCALE GENOMIC DNA]</scope>
    <source>
        <strain evidence="11">DSM 10507 / JCM 14656 / S5a33</strain>
    </source>
</reference>
<evidence type="ECO:0000256" key="6">
    <source>
        <dbReference type="ARBA" id="ARBA00023082"/>
    </source>
</evidence>
<keyword evidence="5" id="KW-0805">Transcription regulation</keyword>
<dbReference type="Gene3D" id="1.10.10.1330">
    <property type="entry name" value="RNA polymerase sigma-54 factor, core-binding domain"/>
    <property type="match status" value="1"/>
</dbReference>
<evidence type="ECO:0000256" key="4">
    <source>
        <dbReference type="ARBA" id="ARBA00022695"/>
    </source>
</evidence>
<evidence type="ECO:0000259" key="9">
    <source>
        <dbReference type="PROSITE" id="PS50943"/>
    </source>
</evidence>
<proteinExistence type="inferred from homology"/>
<dbReference type="GO" id="GO:0006352">
    <property type="term" value="P:DNA-templated transcription initiation"/>
    <property type="evidence" value="ECO:0007669"/>
    <property type="project" value="InterPro"/>
</dbReference>
<evidence type="ECO:0000256" key="3">
    <source>
        <dbReference type="ARBA" id="ARBA00022679"/>
    </source>
</evidence>
<dbReference type="GO" id="GO:0016779">
    <property type="term" value="F:nucleotidyltransferase activity"/>
    <property type="evidence" value="ECO:0007669"/>
    <property type="project" value="UniProtKB-KW"/>
</dbReference>
<keyword evidence="11" id="KW-1185">Reference proteome</keyword>
<dbReference type="PROSITE" id="PS50943">
    <property type="entry name" value="HTH_CROC1"/>
    <property type="match status" value="1"/>
</dbReference>
<dbReference type="PANTHER" id="PTHR32248:SF4">
    <property type="entry name" value="RNA POLYMERASE SIGMA-54 FACTOR"/>
    <property type="match status" value="1"/>
</dbReference>
<evidence type="ECO:0000256" key="1">
    <source>
        <dbReference type="ARBA" id="ARBA00008798"/>
    </source>
</evidence>
<keyword evidence="7" id="KW-0238">DNA-binding</keyword>
<reference evidence="10 11" key="1">
    <citation type="submission" date="2009-01" db="EMBL/GenBank/DDBJ databases">
        <authorList>
            <person name="Fulton L."/>
            <person name="Clifton S."/>
            <person name="Fulton B."/>
            <person name="Xu J."/>
            <person name="Minx P."/>
            <person name="Pepin K.H."/>
            <person name="Johnson M."/>
            <person name="Bhonagiri V."/>
            <person name="Nash W.E."/>
            <person name="Mardis E.R."/>
            <person name="Wilson R.K."/>
        </authorList>
    </citation>
    <scope>NUCLEOTIDE SEQUENCE [LARGE SCALE GENOMIC DNA]</scope>
    <source>
        <strain evidence="11">DSM 10507 / JCM 14656 / S5a33</strain>
    </source>
</reference>
<dbReference type="GO" id="GO:0000428">
    <property type="term" value="C:DNA-directed RNA polymerase complex"/>
    <property type="evidence" value="ECO:0007669"/>
    <property type="project" value="UniProtKB-KW"/>
</dbReference>
<dbReference type="GeneID" id="86822879"/>
<dbReference type="InterPro" id="IPR038709">
    <property type="entry name" value="RpoN_core-bd_sf"/>
</dbReference>
<dbReference type="InterPro" id="IPR007046">
    <property type="entry name" value="RNA_pol_sigma_54_core-bd"/>
</dbReference>
<dbReference type="Pfam" id="PF00309">
    <property type="entry name" value="Sigma54_AID"/>
    <property type="match status" value="1"/>
</dbReference>
<dbReference type="PIRSF" id="PIRSF000774">
    <property type="entry name" value="RpoN"/>
    <property type="match status" value="1"/>
</dbReference>
<dbReference type="HOGENOM" id="CLU_020569_1_1_9"/>
<keyword evidence="6" id="KW-0731">Sigma factor</keyword>
<evidence type="ECO:0000256" key="5">
    <source>
        <dbReference type="ARBA" id="ARBA00023015"/>
    </source>
</evidence>
<dbReference type="PANTHER" id="PTHR32248">
    <property type="entry name" value="RNA POLYMERASE SIGMA-54 FACTOR"/>
    <property type="match status" value="1"/>
</dbReference>
<keyword evidence="2" id="KW-0240">DNA-directed RNA polymerase</keyword>
<comment type="caution">
    <text evidence="10">The sequence shown here is derived from an EMBL/GenBank/DDBJ whole genome shotgun (WGS) entry which is preliminary data.</text>
</comment>
<dbReference type="GO" id="GO:0016987">
    <property type="term" value="F:sigma factor activity"/>
    <property type="evidence" value="ECO:0007669"/>
    <property type="project" value="UniProtKB-KW"/>
</dbReference>